<evidence type="ECO:0000256" key="1">
    <source>
        <dbReference type="ARBA" id="ARBA00004141"/>
    </source>
</evidence>
<dbReference type="Pfam" id="PF00122">
    <property type="entry name" value="E1-E2_ATPase"/>
    <property type="match status" value="1"/>
</dbReference>
<dbReference type="Gene3D" id="2.70.150.10">
    <property type="entry name" value="Calcium-transporting ATPase, cytoplasmic transduction domain A"/>
    <property type="match status" value="1"/>
</dbReference>
<dbReference type="SFLD" id="SFLDF00027">
    <property type="entry name" value="p-type_atpase"/>
    <property type="match status" value="1"/>
</dbReference>
<evidence type="ECO:0000256" key="11">
    <source>
        <dbReference type="ARBA" id="ARBA00023136"/>
    </source>
</evidence>
<dbReference type="EMBL" id="GECU01001829">
    <property type="protein sequence ID" value="JAT05878.1"/>
    <property type="molecule type" value="Transcribed_RNA"/>
</dbReference>
<keyword evidence="3" id="KW-0597">Phosphoprotein</keyword>
<dbReference type="SFLD" id="SFLDG00002">
    <property type="entry name" value="C1.7:_P-type_atpase_like"/>
    <property type="match status" value="1"/>
</dbReference>
<comment type="catalytic activity">
    <reaction evidence="12 13">
        <text>ATP + H2O = ADP + phosphate + H(+)</text>
        <dbReference type="Rhea" id="RHEA:13065"/>
        <dbReference type="ChEBI" id="CHEBI:15377"/>
        <dbReference type="ChEBI" id="CHEBI:15378"/>
        <dbReference type="ChEBI" id="CHEBI:30616"/>
        <dbReference type="ChEBI" id="CHEBI:43474"/>
        <dbReference type="ChEBI" id="CHEBI:456216"/>
    </reaction>
</comment>
<dbReference type="GO" id="GO:0016020">
    <property type="term" value="C:membrane"/>
    <property type="evidence" value="ECO:0007669"/>
    <property type="project" value="UniProtKB-SubCell"/>
</dbReference>
<dbReference type="PRINTS" id="PR00119">
    <property type="entry name" value="CATATPASE"/>
</dbReference>
<evidence type="ECO:0000256" key="8">
    <source>
        <dbReference type="ARBA" id="ARBA00022842"/>
    </source>
</evidence>
<dbReference type="PROSITE" id="PS01229">
    <property type="entry name" value="COF_2"/>
    <property type="match status" value="1"/>
</dbReference>
<dbReference type="SUPFAM" id="SSF81660">
    <property type="entry name" value="Metal cation-transporting ATPase, ATP-binding domain N"/>
    <property type="match status" value="1"/>
</dbReference>
<gene>
    <name evidence="18" type="ORF">g.21576</name>
    <name evidence="17" type="ORF">g.21585</name>
</gene>
<dbReference type="PROSITE" id="PS00154">
    <property type="entry name" value="ATPASE_E1_E2"/>
    <property type="match status" value="1"/>
</dbReference>
<dbReference type="SFLD" id="SFLDS00003">
    <property type="entry name" value="Haloacid_Dehalogenase"/>
    <property type="match status" value="1"/>
</dbReference>
<dbReference type="EMBL" id="GECU01032284">
    <property type="protein sequence ID" value="JAS75422.1"/>
    <property type="molecule type" value="Transcribed_RNA"/>
</dbReference>
<sequence>MLGFSLSALRHNGYEVLEAPTVQVIDCGKEEKNLRCTGYQQSWFWTMILHTISICFLGIPYLFLRWYPQYHAYIGLSRCPLNIADTVLIQVPWGPDTLHRVFVTAGSEAHSAGSSMRFFVHQLRKFIWIPEAREFRMLQGLANDKNTLQYLLDNHSSGLSLEQQKQLLAVHGRNQIDVPIKSYWRLLIDEILNPFYVFEMASVIFWCYDTYIYYSMCIVVISAYSIIHTLIQTRQISMMTRELVAESNADTVTVSLVDGETVKVPSQDLVPGDTIVIPPHGCLMTCDALLLTGNCIVNESVLTGESVPVMKSLPAYVDEVYDPQATHSRHTLYRGTRVLQSRYYDNNQVLALVVRTGSDTANGQLVRSILFPKNYGFHLYHDSIKFLFLMSLIAVLGMCCSIYLYTLHGADLEDMILRSLDIITIVVPPALPAAMTIGSNYSLQRLKKQKIFSTSVSLISIWGKVKLICFDKTGTLTEEGLDVLGILPSESTSLDPNTIITDISTLDPKSPLAQTMACCHMLTHIEGNLSGDPLDLSMFNALKWDLEEPGEDTTRYDLLTPTIVKPKRSTSVNTIVMLDEMLNNIEETGEDFEVPYEIGVVKKFPYSTSTMTMTVIARVLGASQMTVYTKGAPESMVEMCLPHTVPENMDTALSEYTACGYRVIALAYKKLPRKFNWVQAQRSQRSEVEKDLIYLGLLLMQNTLKPKSCEVISELQKARIKCVMVTGDNLLTAVSVSRECGILRRESPLAFVTVDTKQSDPVIKLKPLSITSSTDFQDIYGCSTQMAIDGNNWSQLRTHLPSMVGVIATKCAVFARMSPNNKTQLIEVLQSMDYVVAMVGDGANDCGALKAAHVSVSLSQAEASIAAPFTSRQTDVTCVVDLMKEGRCALVTSFGIFKYMAIYSLIQFMSVLILYQRGVELSNNEFLYVDLVITTSLAFMMGRAGPARRLVSHRPLMSLVSATNVIPLLLHITASAVIQYLSLFILESQVWFVPVNPYIEKGGTVESWENTVVYTISCFQCFIQACVFSKGKPHRQPFHTNLIFAGLILVLTGFTTVLMVCPPTFLAEIFELKPWTPNEAWFRVSLMVLPVVNTILAFLIENGVAESRLLKVIVHKINKKKQPKNKYKQIEKEGILGYPYICNEEV</sequence>
<dbReference type="InterPro" id="IPR001757">
    <property type="entry name" value="P_typ_ATPase"/>
</dbReference>
<dbReference type="GO" id="GO:0006874">
    <property type="term" value="P:intracellular calcium ion homeostasis"/>
    <property type="evidence" value="ECO:0007669"/>
    <property type="project" value="TreeGrafter"/>
</dbReference>
<accession>A0A1B6HL55</accession>
<evidence type="ECO:0000259" key="14">
    <source>
        <dbReference type="Pfam" id="PF00122"/>
    </source>
</evidence>
<dbReference type="GO" id="GO:0016887">
    <property type="term" value="F:ATP hydrolysis activity"/>
    <property type="evidence" value="ECO:0007669"/>
    <property type="project" value="InterPro"/>
</dbReference>
<reference evidence="17" key="1">
    <citation type="submission" date="2015-11" db="EMBL/GenBank/DDBJ databases">
        <title>De novo transcriptome assembly of four potential Pierce s Disease insect vectors from Arizona vineyards.</title>
        <authorList>
            <person name="Tassone E.E."/>
        </authorList>
    </citation>
    <scope>NUCLEOTIDE SEQUENCE</scope>
</reference>
<dbReference type="InterPro" id="IPR059000">
    <property type="entry name" value="ATPase_P-type_domA"/>
</dbReference>
<evidence type="ECO:0000259" key="16">
    <source>
        <dbReference type="Pfam" id="PF12409"/>
    </source>
</evidence>
<dbReference type="InterPro" id="IPR036412">
    <property type="entry name" value="HAD-like_sf"/>
</dbReference>
<feature type="transmembrane region" description="Helical" evidence="13">
    <location>
        <begin position="183"/>
        <end position="205"/>
    </location>
</feature>
<dbReference type="GO" id="GO:0046872">
    <property type="term" value="F:metal ion binding"/>
    <property type="evidence" value="ECO:0007669"/>
    <property type="project" value="UniProtKB-UniRule"/>
</dbReference>
<keyword evidence="8 13" id="KW-0460">Magnesium</keyword>
<evidence type="ECO:0000256" key="5">
    <source>
        <dbReference type="ARBA" id="ARBA00022723"/>
    </source>
</evidence>
<feature type="domain" description="P5B-type ATPase N-terminal" evidence="16">
    <location>
        <begin position="30"/>
        <end position="101"/>
    </location>
</feature>
<keyword evidence="10 13" id="KW-1133">Transmembrane helix</keyword>
<organism evidence="17">
    <name type="scientific">Homalodisca liturata</name>
    <dbReference type="NCBI Taxonomy" id="320908"/>
    <lineage>
        <taxon>Eukaryota</taxon>
        <taxon>Metazoa</taxon>
        <taxon>Ecdysozoa</taxon>
        <taxon>Arthropoda</taxon>
        <taxon>Hexapoda</taxon>
        <taxon>Insecta</taxon>
        <taxon>Pterygota</taxon>
        <taxon>Neoptera</taxon>
        <taxon>Paraneoptera</taxon>
        <taxon>Hemiptera</taxon>
        <taxon>Auchenorrhyncha</taxon>
        <taxon>Membracoidea</taxon>
        <taxon>Cicadellidae</taxon>
        <taxon>Cicadellinae</taxon>
        <taxon>Proconiini</taxon>
        <taxon>Homalodisca</taxon>
    </lineage>
</organism>
<keyword evidence="11 13" id="KW-0472">Membrane</keyword>
<keyword evidence="9 13" id="KW-1278">Translocase</keyword>
<dbReference type="FunFam" id="3.40.50.1000:FF:000068">
    <property type="entry name" value="Cation-transporting ATPase"/>
    <property type="match status" value="1"/>
</dbReference>
<dbReference type="GO" id="GO:0140358">
    <property type="term" value="F:P-type transmembrane transporter activity"/>
    <property type="evidence" value="ECO:0007669"/>
    <property type="project" value="InterPro"/>
</dbReference>
<dbReference type="Gene3D" id="3.40.1110.10">
    <property type="entry name" value="Calcium-transporting ATPase, cytoplasmic domain N"/>
    <property type="match status" value="1"/>
</dbReference>
<feature type="transmembrane region" description="Helical" evidence="13">
    <location>
        <begin position="896"/>
        <end position="915"/>
    </location>
</feature>
<dbReference type="EC" id="7.2.2.-" evidence="13"/>
<feature type="transmembrane region" description="Helical" evidence="13">
    <location>
        <begin position="1041"/>
        <end position="1060"/>
    </location>
</feature>
<keyword evidence="7 13" id="KW-0067">ATP-binding</keyword>
<evidence type="ECO:0000256" key="3">
    <source>
        <dbReference type="ARBA" id="ARBA00022553"/>
    </source>
</evidence>
<evidence type="ECO:0000256" key="7">
    <source>
        <dbReference type="ARBA" id="ARBA00022840"/>
    </source>
</evidence>
<dbReference type="SUPFAM" id="SSF81653">
    <property type="entry name" value="Calcium ATPase, transduction domain A"/>
    <property type="match status" value="1"/>
</dbReference>
<evidence type="ECO:0000256" key="2">
    <source>
        <dbReference type="ARBA" id="ARBA00006000"/>
    </source>
</evidence>
<dbReference type="SUPFAM" id="SSF56784">
    <property type="entry name" value="HAD-like"/>
    <property type="match status" value="1"/>
</dbReference>
<protein>
    <recommendedName>
        <fullName evidence="13">Cation-transporting ATPase</fullName>
        <ecNumber evidence="13">7.2.2.-</ecNumber>
    </recommendedName>
</protein>
<evidence type="ECO:0000313" key="17">
    <source>
        <dbReference type="EMBL" id="JAS75422.1"/>
    </source>
</evidence>
<dbReference type="GO" id="GO:0005524">
    <property type="term" value="F:ATP binding"/>
    <property type="evidence" value="ECO:0007669"/>
    <property type="project" value="UniProtKB-UniRule"/>
</dbReference>
<feature type="transmembrane region" description="Helical" evidence="13">
    <location>
        <begin position="211"/>
        <end position="231"/>
    </location>
</feature>
<dbReference type="FunFam" id="1.20.1110.10:FF:000023">
    <property type="entry name" value="Cation-transporting ATPase"/>
    <property type="match status" value="1"/>
</dbReference>
<dbReference type="SUPFAM" id="SSF81665">
    <property type="entry name" value="Calcium ATPase, transmembrane domain M"/>
    <property type="match status" value="1"/>
</dbReference>
<keyword evidence="5 13" id="KW-0479">Metal-binding</keyword>
<dbReference type="InterPro" id="IPR006544">
    <property type="entry name" value="P-type_TPase_V"/>
</dbReference>
<evidence type="ECO:0000256" key="10">
    <source>
        <dbReference type="ARBA" id="ARBA00022989"/>
    </source>
</evidence>
<proteinExistence type="inferred from homology"/>
<feature type="transmembrane region" description="Helical" evidence="13">
    <location>
        <begin position="43"/>
        <end position="64"/>
    </location>
</feature>
<evidence type="ECO:0000256" key="6">
    <source>
        <dbReference type="ARBA" id="ARBA00022741"/>
    </source>
</evidence>
<dbReference type="NCBIfam" id="TIGR01494">
    <property type="entry name" value="ATPase_P-type"/>
    <property type="match status" value="2"/>
</dbReference>
<dbReference type="InterPro" id="IPR023299">
    <property type="entry name" value="ATPase_P-typ_cyto_dom_N"/>
</dbReference>
<dbReference type="GO" id="GO:0015203">
    <property type="term" value="F:polyamine transmembrane transporter activity"/>
    <property type="evidence" value="ECO:0007669"/>
    <property type="project" value="TreeGrafter"/>
</dbReference>
<dbReference type="NCBIfam" id="TIGR01657">
    <property type="entry name" value="P-ATPase-V"/>
    <property type="match status" value="1"/>
</dbReference>
<dbReference type="AlphaFoldDB" id="A0A1B6HL55"/>
<evidence type="ECO:0000256" key="9">
    <source>
        <dbReference type="ARBA" id="ARBA00022967"/>
    </source>
</evidence>
<name>A0A1B6HL55_9HEMI</name>
<dbReference type="InterPro" id="IPR047819">
    <property type="entry name" value="P5A-ATPase_N"/>
</dbReference>
<dbReference type="Gene3D" id="1.20.1110.10">
    <property type="entry name" value="Calcium-transporting ATPase, transmembrane domain"/>
    <property type="match status" value="1"/>
</dbReference>
<dbReference type="Gene3D" id="3.40.50.1000">
    <property type="entry name" value="HAD superfamily/HAD-like"/>
    <property type="match status" value="1"/>
</dbReference>
<evidence type="ECO:0000256" key="12">
    <source>
        <dbReference type="ARBA" id="ARBA00049360"/>
    </source>
</evidence>
<evidence type="ECO:0000259" key="15">
    <source>
        <dbReference type="Pfam" id="PF00690"/>
    </source>
</evidence>
<dbReference type="Pfam" id="PF00690">
    <property type="entry name" value="Cation_ATPase_N"/>
    <property type="match status" value="1"/>
</dbReference>
<dbReference type="InterPro" id="IPR023298">
    <property type="entry name" value="ATPase_P-typ_TM_dom_sf"/>
</dbReference>
<keyword evidence="4 13" id="KW-0812">Transmembrane</keyword>
<dbReference type="InterPro" id="IPR044492">
    <property type="entry name" value="P_typ_ATPase_HD_dom"/>
</dbReference>
<dbReference type="PANTHER" id="PTHR45630">
    <property type="entry name" value="CATION-TRANSPORTING ATPASE-RELATED"/>
    <property type="match status" value="1"/>
</dbReference>
<feature type="transmembrane region" description="Helical" evidence="13">
    <location>
        <begin position="425"/>
        <end position="443"/>
    </location>
</feature>
<feature type="domain" description="P-type ATPase A" evidence="14">
    <location>
        <begin position="248"/>
        <end position="369"/>
    </location>
</feature>
<feature type="transmembrane region" description="Helical" evidence="13">
    <location>
        <begin position="1080"/>
        <end position="1100"/>
    </location>
</feature>
<comment type="similarity">
    <text evidence="2 13">Belongs to the cation transport ATPase (P-type) (TC 3.A.3) family. Type V subfamily.</text>
</comment>
<feature type="transmembrane region" description="Helical" evidence="13">
    <location>
        <begin position="927"/>
        <end position="944"/>
    </location>
</feature>
<dbReference type="InterPro" id="IPR008250">
    <property type="entry name" value="ATPase_P-typ_transduc_dom_A_sf"/>
</dbReference>
<dbReference type="Pfam" id="PF12409">
    <property type="entry name" value="P5-ATPase"/>
    <property type="match status" value="1"/>
</dbReference>
<keyword evidence="6 13" id="KW-0547">Nucleotide-binding</keyword>
<evidence type="ECO:0000256" key="4">
    <source>
        <dbReference type="ARBA" id="ARBA00022692"/>
    </source>
</evidence>
<dbReference type="InterPro" id="IPR004014">
    <property type="entry name" value="ATPase_P-typ_cation-transptr_N"/>
</dbReference>
<dbReference type="InterPro" id="IPR018303">
    <property type="entry name" value="ATPase_P-typ_P_site"/>
</dbReference>
<feature type="transmembrane region" description="Helical" evidence="13">
    <location>
        <begin position="386"/>
        <end position="405"/>
    </location>
</feature>
<feature type="domain" description="Cation-transporting P-type ATPase N-terminal" evidence="15">
    <location>
        <begin position="150"/>
        <end position="198"/>
    </location>
</feature>
<evidence type="ECO:0000313" key="18">
    <source>
        <dbReference type="EMBL" id="JAT05878.1"/>
    </source>
</evidence>
<comment type="subcellular location">
    <subcellularLocation>
        <location evidence="1 13">Membrane</location>
        <topology evidence="1 13">Multi-pass membrane protein</topology>
    </subcellularLocation>
</comment>
<dbReference type="PANTHER" id="PTHR45630:SF8">
    <property type="entry name" value="CATION-TRANSPORTING ATPASE"/>
    <property type="match status" value="1"/>
</dbReference>
<dbReference type="Pfam" id="PF13246">
    <property type="entry name" value="Cation_ATPase"/>
    <property type="match status" value="1"/>
</dbReference>
<dbReference type="InterPro" id="IPR023214">
    <property type="entry name" value="HAD_sf"/>
</dbReference>
<dbReference type="GO" id="GO:0019829">
    <property type="term" value="F:ATPase-coupled monoatomic cation transmembrane transporter activity"/>
    <property type="evidence" value="ECO:0007669"/>
    <property type="project" value="UniProtKB-UniRule"/>
</dbReference>
<evidence type="ECO:0000256" key="13">
    <source>
        <dbReference type="RuleBase" id="RU362082"/>
    </source>
</evidence>